<dbReference type="GO" id="GO:0016020">
    <property type="term" value="C:membrane"/>
    <property type="evidence" value="ECO:0007669"/>
    <property type="project" value="UniProtKB-SubCell"/>
</dbReference>
<accession>A0AAW2IG27</accession>
<dbReference type="InterPro" id="IPR026055">
    <property type="entry name" value="FAR"/>
</dbReference>
<comment type="catalytic activity">
    <reaction evidence="9 10">
        <text>a long-chain fatty acyl-CoA + 2 NADPH + 2 H(+) = a long-chain primary fatty alcohol + 2 NADP(+) + CoA</text>
        <dbReference type="Rhea" id="RHEA:52716"/>
        <dbReference type="ChEBI" id="CHEBI:15378"/>
        <dbReference type="ChEBI" id="CHEBI:57287"/>
        <dbReference type="ChEBI" id="CHEBI:57783"/>
        <dbReference type="ChEBI" id="CHEBI:58349"/>
        <dbReference type="ChEBI" id="CHEBI:77396"/>
        <dbReference type="ChEBI" id="CHEBI:83139"/>
        <dbReference type="EC" id="1.2.1.84"/>
    </reaction>
</comment>
<evidence type="ECO:0000256" key="4">
    <source>
        <dbReference type="ARBA" id="ARBA00022692"/>
    </source>
</evidence>
<keyword evidence="10" id="KW-0560">Oxidoreductase</keyword>
<keyword evidence="4 10" id="KW-0812">Transmembrane</keyword>
<dbReference type="PANTHER" id="PTHR11011">
    <property type="entry name" value="MALE STERILITY PROTEIN 2-RELATED"/>
    <property type="match status" value="1"/>
</dbReference>
<evidence type="ECO:0000256" key="7">
    <source>
        <dbReference type="ARBA" id="ARBA00023098"/>
    </source>
</evidence>
<dbReference type="Pfam" id="PF07993">
    <property type="entry name" value="NAD_binding_4"/>
    <property type="match status" value="1"/>
</dbReference>
<dbReference type="GO" id="GO:0080019">
    <property type="term" value="F:alcohol-forming very long-chain fatty acyl-CoA reductase activity"/>
    <property type="evidence" value="ECO:0007669"/>
    <property type="project" value="InterPro"/>
</dbReference>
<sequence length="536" mass="61067">MCDVLNSEFEGIAASAFRKFPMTATDDSTVTGESEKLTPVQTFYNGKSIFITGGSGFLGKVLIEKLLRSCPGVNTIYILLREKKGKSVEERIKELTSDIIFNELKRTDPNFAKRLVIIRGDCSQVGLGISEEDRKLLIENVNIVFHVAATVRFHEALKVAMALNVSATQYVIDLCFNIKNLESFCYVSTAYSFCCNKHVQEEVYDLTPYFDRAQKAVKELSDEEVDQQLNSILGNWPNTYTFTKAYAESLVKKAEGKLPICIFRPAIVASILSDPLPGWVDSYLGPTGIVIGAGCGIVRVLYCKKDITADIVPVDFVINGMLVACYEAGKNFRNDDKKLAVYNYVSSTDNALKFRNFEFYLKKCGITIPSTKAVWYYSLILCGNRSLSQILLILLHWMPALLIDTAAVLLGKQPVMIRLYKKVHKMLGALAFFTTTPFRFDTYNVRSLWNRTSEDDKKLFNFDIKSVDWEQYLSNYVKGARIHVLKEDMSTLTDARKKWNRLYWYHQIVKSVFFVLGLCIIWLLIKKVFYTIWWLV</sequence>
<dbReference type="EMBL" id="JARGDH010000001">
    <property type="protein sequence ID" value="KAL0281210.1"/>
    <property type="molecule type" value="Genomic_DNA"/>
</dbReference>
<reference evidence="13" key="1">
    <citation type="journal article" date="2024" name="Gigascience">
        <title>Chromosome-level genome of the poultry shaft louse Menopon gallinae provides insight into the host-switching and adaptive evolution of parasitic lice.</title>
        <authorList>
            <person name="Xu Y."/>
            <person name="Ma L."/>
            <person name="Liu S."/>
            <person name="Liang Y."/>
            <person name="Liu Q."/>
            <person name="He Z."/>
            <person name="Tian L."/>
            <person name="Duan Y."/>
            <person name="Cai W."/>
            <person name="Li H."/>
            <person name="Song F."/>
        </authorList>
    </citation>
    <scope>NUCLEOTIDE SEQUENCE</scope>
    <source>
        <strain evidence="13">Cailab_2023a</strain>
    </source>
</reference>
<proteinExistence type="inferred from homology"/>
<dbReference type="GO" id="GO:0102965">
    <property type="term" value="F:alcohol-forming long-chain fatty acyl-CoA reductase activity"/>
    <property type="evidence" value="ECO:0007669"/>
    <property type="project" value="UniProtKB-EC"/>
</dbReference>
<comment type="similarity">
    <text evidence="2 10">Belongs to the fatty acyl-CoA reductase family.</text>
</comment>
<feature type="transmembrane region" description="Helical" evidence="10">
    <location>
        <begin position="504"/>
        <end position="525"/>
    </location>
</feature>
<evidence type="ECO:0000313" key="13">
    <source>
        <dbReference type="EMBL" id="KAL0281210.1"/>
    </source>
</evidence>
<evidence type="ECO:0000256" key="10">
    <source>
        <dbReference type="RuleBase" id="RU363097"/>
    </source>
</evidence>
<keyword evidence="6 10" id="KW-1133">Transmembrane helix</keyword>
<keyword evidence="7 10" id="KW-0443">Lipid metabolism</keyword>
<feature type="transmembrane region" description="Helical" evidence="10">
    <location>
        <begin position="390"/>
        <end position="411"/>
    </location>
</feature>
<dbReference type="Pfam" id="PF03015">
    <property type="entry name" value="Sterile"/>
    <property type="match status" value="1"/>
</dbReference>
<dbReference type="EC" id="1.2.1.84" evidence="10"/>
<evidence type="ECO:0000259" key="11">
    <source>
        <dbReference type="Pfam" id="PF03015"/>
    </source>
</evidence>
<name>A0AAW2IG27_9NEOP</name>
<keyword evidence="8 10" id="KW-0472">Membrane</keyword>
<comment type="caution">
    <text evidence="13">The sequence shown here is derived from an EMBL/GenBank/DDBJ whole genome shotgun (WGS) entry which is preliminary data.</text>
</comment>
<evidence type="ECO:0000256" key="6">
    <source>
        <dbReference type="ARBA" id="ARBA00022989"/>
    </source>
</evidence>
<dbReference type="PANTHER" id="PTHR11011:SF60">
    <property type="entry name" value="FATTY ACYL-COA REDUCTASE-RELATED"/>
    <property type="match status" value="1"/>
</dbReference>
<dbReference type="Gene3D" id="3.40.50.720">
    <property type="entry name" value="NAD(P)-binding Rossmann-like Domain"/>
    <property type="match status" value="1"/>
</dbReference>
<comment type="function">
    <text evidence="10">Catalyzes the reduction of fatty acyl-CoA to fatty alcohols.</text>
</comment>
<dbReference type="CDD" id="cd09071">
    <property type="entry name" value="FAR_C"/>
    <property type="match status" value="1"/>
</dbReference>
<dbReference type="CDD" id="cd05236">
    <property type="entry name" value="FAR-N_SDR_e"/>
    <property type="match status" value="1"/>
</dbReference>
<protein>
    <recommendedName>
        <fullName evidence="10">Fatty acyl-CoA reductase</fullName>
        <ecNumber evidence="10">1.2.1.84</ecNumber>
    </recommendedName>
</protein>
<dbReference type="AlphaFoldDB" id="A0AAW2IG27"/>
<evidence type="ECO:0000256" key="3">
    <source>
        <dbReference type="ARBA" id="ARBA00022516"/>
    </source>
</evidence>
<evidence type="ECO:0000256" key="5">
    <source>
        <dbReference type="ARBA" id="ARBA00022857"/>
    </source>
</evidence>
<organism evidence="13">
    <name type="scientific">Menopon gallinae</name>
    <name type="common">poultry shaft louse</name>
    <dbReference type="NCBI Taxonomy" id="328185"/>
    <lineage>
        <taxon>Eukaryota</taxon>
        <taxon>Metazoa</taxon>
        <taxon>Ecdysozoa</taxon>
        <taxon>Arthropoda</taxon>
        <taxon>Hexapoda</taxon>
        <taxon>Insecta</taxon>
        <taxon>Pterygota</taxon>
        <taxon>Neoptera</taxon>
        <taxon>Paraneoptera</taxon>
        <taxon>Psocodea</taxon>
        <taxon>Troctomorpha</taxon>
        <taxon>Phthiraptera</taxon>
        <taxon>Amblycera</taxon>
        <taxon>Menoponidae</taxon>
        <taxon>Menopon</taxon>
    </lineage>
</organism>
<keyword evidence="3 10" id="KW-0444">Lipid biosynthesis</keyword>
<dbReference type="GO" id="GO:0005777">
    <property type="term" value="C:peroxisome"/>
    <property type="evidence" value="ECO:0007669"/>
    <property type="project" value="TreeGrafter"/>
</dbReference>
<evidence type="ECO:0000259" key="12">
    <source>
        <dbReference type="Pfam" id="PF07993"/>
    </source>
</evidence>
<dbReference type="SUPFAM" id="SSF51735">
    <property type="entry name" value="NAD(P)-binding Rossmann-fold domains"/>
    <property type="match status" value="1"/>
</dbReference>
<keyword evidence="5 10" id="KW-0521">NADP</keyword>
<feature type="domain" description="Fatty acyl-CoA reductase C-terminal" evidence="11">
    <location>
        <begin position="395"/>
        <end position="487"/>
    </location>
</feature>
<gene>
    <name evidence="13" type="ORF">PYX00_002266</name>
</gene>
<feature type="domain" description="Thioester reductase (TE)" evidence="12">
    <location>
        <begin position="51"/>
        <end position="321"/>
    </location>
</feature>
<dbReference type="GO" id="GO:0035336">
    <property type="term" value="P:long-chain fatty-acyl-CoA metabolic process"/>
    <property type="evidence" value="ECO:0007669"/>
    <property type="project" value="TreeGrafter"/>
</dbReference>
<evidence type="ECO:0000256" key="2">
    <source>
        <dbReference type="ARBA" id="ARBA00005928"/>
    </source>
</evidence>
<dbReference type="InterPro" id="IPR036291">
    <property type="entry name" value="NAD(P)-bd_dom_sf"/>
</dbReference>
<evidence type="ECO:0000256" key="1">
    <source>
        <dbReference type="ARBA" id="ARBA00004141"/>
    </source>
</evidence>
<dbReference type="InterPro" id="IPR013120">
    <property type="entry name" value="FAR_NAD-bd"/>
</dbReference>
<evidence type="ECO:0000256" key="9">
    <source>
        <dbReference type="ARBA" id="ARBA00052530"/>
    </source>
</evidence>
<evidence type="ECO:0000256" key="8">
    <source>
        <dbReference type="ARBA" id="ARBA00023136"/>
    </source>
</evidence>
<dbReference type="FunFam" id="3.40.50.720:FF:000143">
    <property type="entry name" value="Fatty acyl-CoA reductase"/>
    <property type="match status" value="1"/>
</dbReference>
<comment type="subcellular location">
    <subcellularLocation>
        <location evidence="1">Membrane</location>
        <topology evidence="1">Multi-pass membrane protein</topology>
    </subcellularLocation>
</comment>
<dbReference type="InterPro" id="IPR033640">
    <property type="entry name" value="FAR_C"/>
</dbReference>